<dbReference type="GO" id="GO:0043565">
    <property type="term" value="F:sequence-specific DNA binding"/>
    <property type="evidence" value="ECO:0007669"/>
    <property type="project" value="TreeGrafter"/>
</dbReference>
<dbReference type="SMART" id="SM01321">
    <property type="entry name" value="Y1_Tnp"/>
    <property type="match status" value="1"/>
</dbReference>
<comment type="caution">
    <text evidence="2">The sequence shown here is derived from an EMBL/GenBank/DDBJ whole genome shotgun (WGS) entry which is preliminary data.</text>
</comment>
<dbReference type="PANTHER" id="PTHR36966:SF1">
    <property type="entry name" value="REP-ASSOCIATED TYROSINE TRANSPOSASE"/>
    <property type="match status" value="1"/>
</dbReference>
<dbReference type="RefSeq" id="WP_303493590.1">
    <property type="nucleotide sequence ID" value="NZ_JAUOPB010000013.1"/>
</dbReference>
<evidence type="ECO:0000313" key="3">
    <source>
        <dbReference type="Proteomes" id="UP001169760"/>
    </source>
</evidence>
<dbReference type="Proteomes" id="UP001169760">
    <property type="component" value="Unassembled WGS sequence"/>
</dbReference>
<reference evidence="2" key="1">
    <citation type="submission" date="2023-07" db="EMBL/GenBank/DDBJ databases">
        <title>Genome content predicts the carbon catabolic preferences of heterotrophic bacteria.</title>
        <authorList>
            <person name="Gralka M."/>
        </authorList>
    </citation>
    <scope>NUCLEOTIDE SEQUENCE</scope>
    <source>
        <strain evidence="2">I3M17_2</strain>
    </source>
</reference>
<dbReference type="GO" id="GO:0004803">
    <property type="term" value="F:transposase activity"/>
    <property type="evidence" value="ECO:0007669"/>
    <property type="project" value="InterPro"/>
</dbReference>
<dbReference type="InterPro" id="IPR052715">
    <property type="entry name" value="RAYT_transposase"/>
</dbReference>
<dbReference type="InterPro" id="IPR036515">
    <property type="entry name" value="Transposase_17_sf"/>
</dbReference>
<protein>
    <submittedName>
        <fullName evidence="2">Transposase</fullName>
    </submittedName>
</protein>
<dbReference type="Gene3D" id="3.30.70.1290">
    <property type="entry name" value="Transposase IS200-like"/>
    <property type="match status" value="1"/>
</dbReference>
<dbReference type="PANTHER" id="PTHR36966">
    <property type="entry name" value="REP-ASSOCIATED TYROSINE TRANSPOSASE"/>
    <property type="match status" value="1"/>
</dbReference>
<evidence type="ECO:0000313" key="2">
    <source>
        <dbReference type="EMBL" id="MDO6424158.1"/>
    </source>
</evidence>
<dbReference type="GO" id="GO:0006313">
    <property type="term" value="P:DNA transposition"/>
    <property type="evidence" value="ECO:0007669"/>
    <property type="project" value="InterPro"/>
</dbReference>
<dbReference type="InterPro" id="IPR002686">
    <property type="entry name" value="Transposase_17"/>
</dbReference>
<proteinExistence type="predicted"/>
<dbReference type="SUPFAM" id="SSF143422">
    <property type="entry name" value="Transposase IS200-like"/>
    <property type="match status" value="1"/>
</dbReference>
<dbReference type="NCBIfam" id="NF047646">
    <property type="entry name" value="REP_Tyr_transpos"/>
    <property type="match status" value="1"/>
</dbReference>
<feature type="domain" description="Transposase IS200-like" evidence="1">
    <location>
        <begin position="9"/>
        <end position="137"/>
    </location>
</feature>
<gene>
    <name evidence="2" type="ORF">Q4521_16855</name>
</gene>
<dbReference type="AlphaFoldDB" id="A0AAW7X907"/>
<organism evidence="2 3">
    <name type="scientific">Saccharophagus degradans</name>
    <dbReference type="NCBI Taxonomy" id="86304"/>
    <lineage>
        <taxon>Bacteria</taxon>
        <taxon>Pseudomonadati</taxon>
        <taxon>Pseudomonadota</taxon>
        <taxon>Gammaproteobacteria</taxon>
        <taxon>Cellvibrionales</taxon>
        <taxon>Cellvibrionaceae</taxon>
        <taxon>Saccharophagus</taxon>
    </lineage>
</organism>
<evidence type="ECO:0000259" key="1">
    <source>
        <dbReference type="SMART" id="SM01321"/>
    </source>
</evidence>
<accession>A0AAW7X907</accession>
<name>A0AAW7X907_9GAMM</name>
<dbReference type="Pfam" id="PF01797">
    <property type="entry name" value="Y1_Tnp"/>
    <property type="match status" value="1"/>
</dbReference>
<dbReference type="EMBL" id="JAUOPB010000013">
    <property type="protein sequence ID" value="MDO6424158.1"/>
    <property type="molecule type" value="Genomic_DNA"/>
</dbReference>
<sequence length="181" mass="21351">MPNYRRAYTEGGTYFFTLVTHQRTPIFTENVFITELKNAVKEVKLHSPFDVKAWVVLPDYMHFVWSLPPGDSNYSKRIGKIKVEFTKRIKAGVNNLNPQIQSKLNKRESNIWQRRFWEHEIRNQSDLQKNVDYVHYNPVKHGLVKNVVDWPYSTFHKYVRTGVYHKSWAGSADTLSQSFGE</sequence>